<accession>A0A975BD27</accession>
<sequence>MTDKMFTRGIAIPAHRPKSFDDSRNSVRVVAVTENPVRVWDWERKSSIDEILLIDGAHLPPSGQIPLLDSHNRSSVTNVLGSARNFAPNGNILECDVFFSGTETGKNAALNVKEGHLTDFSVGYFPAESEYIPAGEVKNINGRQFKGPVKVTTRWNLRELSLTPIGADENATARSQDVITPSLPFEEPPSPVQSSGQVKETELIQPVAPETEPASRSEKQAEVKLEDISVALEPLKEDARPALPGSLPGPENQDTVSDAVRQDTPPPPPPVQEPQAQHINIIDMFFYVFIGIMVFFLLKGLFY</sequence>
<name>A0A975BD27_9BACT</name>
<keyword evidence="2" id="KW-1133">Transmembrane helix</keyword>
<evidence type="ECO:0000256" key="1">
    <source>
        <dbReference type="SAM" id="MobiDB-lite"/>
    </source>
</evidence>
<evidence type="ECO:0000313" key="3">
    <source>
        <dbReference type="EMBL" id="QTA83136.1"/>
    </source>
</evidence>
<gene>
    <name evidence="3" type="ORF">dnl_55300</name>
</gene>
<feature type="region of interest" description="Disordered" evidence="1">
    <location>
        <begin position="237"/>
        <end position="274"/>
    </location>
</feature>
<reference evidence="3" key="1">
    <citation type="journal article" date="2021" name="Microb. Physiol.">
        <title>Proteogenomic Insights into the Physiology of Marine, Sulfate-Reducing, Filamentous Desulfonema limicola and Desulfonema magnum.</title>
        <authorList>
            <person name="Schnaars V."/>
            <person name="Wohlbrand L."/>
            <person name="Scheve S."/>
            <person name="Hinrichs C."/>
            <person name="Reinhardt R."/>
            <person name="Rabus R."/>
        </authorList>
    </citation>
    <scope>NUCLEOTIDE SEQUENCE</scope>
    <source>
        <strain evidence="3">5ac10</strain>
    </source>
</reference>
<evidence type="ECO:0000256" key="2">
    <source>
        <dbReference type="SAM" id="Phobius"/>
    </source>
</evidence>
<feature type="transmembrane region" description="Helical" evidence="2">
    <location>
        <begin position="284"/>
        <end position="302"/>
    </location>
</feature>
<evidence type="ECO:0000313" key="4">
    <source>
        <dbReference type="Proteomes" id="UP000663720"/>
    </source>
</evidence>
<dbReference type="EMBL" id="CP061799">
    <property type="protein sequence ID" value="QTA83136.1"/>
    <property type="molecule type" value="Genomic_DNA"/>
</dbReference>
<dbReference type="RefSeq" id="WP_207688968.1">
    <property type="nucleotide sequence ID" value="NZ_CP061799.1"/>
</dbReference>
<proteinExistence type="predicted"/>
<protein>
    <submittedName>
        <fullName evidence="3">Uncharacterized protein</fullName>
    </submittedName>
</protein>
<dbReference type="KEGG" id="dli:dnl_55300"/>
<dbReference type="Proteomes" id="UP000663720">
    <property type="component" value="Chromosome"/>
</dbReference>
<feature type="region of interest" description="Disordered" evidence="1">
    <location>
        <begin position="181"/>
        <end position="200"/>
    </location>
</feature>
<keyword evidence="2" id="KW-0812">Transmembrane</keyword>
<dbReference type="AlphaFoldDB" id="A0A975BD27"/>
<organism evidence="3 4">
    <name type="scientific">Desulfonema limicola</name>
    <dbReference type="NCBI Taxonomy" id="45656"/>
    <lineage>
        <taxon>Bacteria</taxon>
        <taxon>Pseudomonadati</taxon>
        <taxon>Thermodesulfobacteriota</taxon>
        <taxon>Desulfobacteria</taxon>
        <taxon>Desulfobacterales</taxon>
        <taxon>Desulfococcaceae</taxon>
        <taxon>Desulfonema</taxon>
    </lineage>
</organism>
<keyword evidence="4" id="KW-1185">Reference proteome</keyword>
<keyword evidence="2" id="KW-0472">Membrane</keyword>